<sequence>MLNTNTRDISQARFDATAATEDHLRYHGAALCDLLDALDGETGFSTFCDLHSAFGRPVPEADAVQAALRDIHNILADQAPSTLDRIGYERKIPASDMTRWHGARVSELLARFHDAE</sequence>
<evidence type="ECO:0000313" key="2">
    <source>
        <dbReference type="Proteomes" id="UP001165396"/>
    </source>
</evidence>
<keyword evidence="2" id="KW-1185">Reference proteome</keyword>
<accession>A0ABT1Z423</accession>
<dbReference type="RefSeq" id="WP_258295655.1">
    <property type="nucleotide sequence ID" value="NZ_JANKJG010000012.1"/>
</dbReference>
<comment type="caution">
    <text evidence="1">The sequence shown here is derived from an EMBL/GenBank/DDBJ whole genome shotgun (WGS) entry which is preliminary data.</text>
</comment>
<name>A0ABT1Z423_9RHOB</name>
<protein>
    <submittedName>
        <fullName evidence="1">Uncharacterized protein</fullName>
    </submittedName>
</protein>
<evidence type="ECO:0000313" key="1">
    <source>
        <dbReference type="EMBL" id="MCR8827885.1"/>
    </source>
</evidence>
<proteinExistence type="predicted"/>
<dbReference type="Proteomes" id="UP001165396">
    <property type="component" value="Unassembled WGS sequence"/>
</dbReference>
<gene>
    <name evidence="1" type="ORF">NTA49_15190</name>
</gene>
<dbReference type="EMBL" id="JANKJG010000012">
    <property type="protein sequence ID" value="MCR8827885.1"/>
    <property type="molecule type" value="Genomic_DNA"/>
</dbReference>
<reference evidence="1" key="1">
    <citation type="submission" date="2022-07" db="EMBL/GenBank/DDBJ databases">
        <title>Pseudosulfitobacter sp. strain AP-MA-4, whole genome sequence.</title>
        <authorList>
            <person name="Jiang Y."/>
        </authorList>
    </citation>
    <scope>NUCLEOTIDE SEQUENCE</scope>
    <source>
        <strain evidence="1">AP-MA-4</strain>
    </source>
</reference>
<organism evidence="1 2">
    <name type="scientific">Pseudosulfitobacter koreensis</name>
    <dbReference type="NCBI Taxonomy" id="2968472"/>
    <lineage>
        <taxon>Bacteria</taxon>
        <taxon>Pseudomonadati</taxon>
        <taxon>Pseudomonadota</taxon>
        <taxon>Alphaproteobacteria</taxon>
        <taxon>Rhodobacterales</taxon>
        <taxon>Roseobacteraceae</taxon>
        <taxon>Pseudosulfitobacter</taxon>
    </lineage>
</organism>